<sequence length="279" mass="32181">MNLDLLPDDCFAHILSFTSPIDACRISLVSSAVRISANSDNVWQKFLPSDYQDILSRLLHPLVYYSSKELFFRLCNPHLIDGGNKTFSLEKSSGKKRYVLSARELNITWAENPLFWTWKPFTESRFSEVAELRTIWWLEIGGTINSRMLSPNIVYEAYLIVKFFDRAYGLDLLPSKVSVEVGHVKSEGTAWLRQYESKKQWLETIWLSNQIEAPRSRAFRRIEERVPGKREDGWIEIKLGHFYNHGGAVEVKMCLKEVTGTHLKGGLVVEGIELRPKQL</sequence>
<dbReference type="GeneID" id="111277952"/>
<dbReference type="PANTHER" id="PTHR32278">
    <property type="entry name" value="F-BOX DOMAIN-CONTAINING PROTEIN"/>
    <property type="match status" value="1"/>
</dbReference>
<gene>
    <name evidence="3" type="primary">LOC111277952</name>
</gene>
<evidence type="ECO:0000313" key="3">
    <source>
        <dbReference type="RefSeq" id="XP_022720129.1"/>
    </source>
</evidence>
<evidence type="ECO:0000313" key="2">
    <source>
        <dbReference type="Proteomes" id="UP000515121"/>
    </source>
</evidence>
<evidence type="ECO:0000259" key="1">
    <source>
        <dbReference type="PROSITE" id="PS50181"/>
    </source>
</evidence>
<reference evidence="3" key="1">
    <citation type="submission" date="2025-08" db="UniProtKB">
        <authorList>
            <consortium name="RefSeq"/>
        </authorList>
    </citation>
    <scope>IDENTIFICATION</scope>
    <source>
        <tissue evidence="3">Fruit stalk</tissue>
    </source>
</reference>
<dbReference type="SMART" id="SM00256">
    <property type="entry name" value="FBOX"/>
    <property type="match status" value="1"/>
</dbReference>
<name>A0A6P5WVL3_DURZI</name>
<dbReference type="Gene3D" id="1.20.1280.50">
    <property type="match status" value="1"/>
</dbReference>
<dbReference type="AlphaFoldDB" id="A0A6P5WVL3"/>
<dbReference type="Pfam" id="PF00646">
    <property type="entry name" value="F-box"/>
    <property type="match status" value="1"/>
</dbReference>
<keyword evidence="2" id="KW-1185">Reference proteome</keyword>
<feature type="domain" description="F-box" evidence="1">
    <location>
        <begin position="1"/>
        <end position="46"/>
    </location>
</feature>
<accession>A0A6P5WVL3</accession>
<dbReference type="CDD" id="cd22162">
    <property type="entry name" value="F-box_AtSKIP3-like"/>
    <property type="match status" value="1"/>
</dbReference>
<dbReference type="InterPro" id="IPR025886">
    <property type="entry name" value="PP2-like"/>
</dbReference>
<dbReference type="PANTHER" id="PTHR32278:SF11">
    <property type="entry name" value="F-BOX DOMAIN-CONTAINING PROTEIN"/>
    <property type="match status" value="1"/>
</dbReference>
<dbReference type="InterPro" id="IPR036047">
    <property type="entry name" value="F-box-like_dom_sf"/>
</dbReference>
<dbReference type="Pfam" id="PF14299">
    <property type="entry name" value="PP2"/>
    <property type="match status" value="1"/>
</dbReference>
<dbReference type="Proteomes" id="UP000515121">
    <property type="component" value="Unplaced"/>
</dbReference>
<dbReference type="SUPFAM" id="SSF81383">
    <property type="entry name" value="F-box domain"/>
    <property type="match status" value="1"/>
</dbReference>
<protein>
    <submittedName>
        <fullName evidence="3">F-box protein PP2-B15-like</fullName>
    </submittedName>
</protein>
<dbReference type="PROSITE" id="PS50181">
    <property type="entry name" value="FBOX"/>
    <property type="match status" value="1"/>
</dbReference>
<organism evidence="2 3">
    <name type="scientific">Durio zibethinus</name>
    <name type="common">Durian</name>
    <dbReference type="NCBI Taxonomy" id="66656"/>
    <lineage>
        <taxon>Eukaryota</taxon>
        <taxon>Viridiplantae</taxon>
        <taxon>Streptophyta</taxon>
        <taxon>Embryophyta</taxon>
        <taxon>Tracheophyta</taxon>
        <taxon>Spermatophyta</taxon>
        <taxon>Magnoliopsida</taxon>
        <taxon>eudicotyledons</taxon>
        <taxon>Gunneridae</taxon>
        <taxon>Pentapetalae</taxon>
        <taxon>rosids</taxon>
        <taxon>malvids</taxon>
        <taxon>Malvales</taxon>
        <taxon>Malvaceae</taxon>
        <taxon>Helicteroideae</taxon>
        <taxon>Durio</taxon>
    </lineage>
</organism>
<dbReference type="KEGG" id="dzi:111277952"/>
<dbReference type="InterPro" id="IPR001810">
    <property type="entry name" value="F-box_dom"/>
</dbReference>
<dbReference type="RefSeq" id="XP_022720129.1">
    <property type="nucleotide sequence ID" value="XM_022864394.1"/>
</dbReference>
<dbReference type="OrthoDB" id="1918565at2759"/>
<proteinExistence type="predicted"/>